<dbReference type="KEGG" id="cme:CYME_CMB061C"/>
<dbReference type="Gramene" id="CMB061CT">
    <property type="protein sequence ID" value="CMB061CT"/>
    <property type="gene ID" value="CMB061C"/>
</dbReference>
<proteinExistence type="predicted"/>
<sequence>MYASETASTQGLPALELDPEELLAQVQLLRAAVEGSRRESRELVGALERERRLNLEMRQRFERQFAAVSDQLLQLNHLQKESEALLQSLQEQLNEAELQKNAAQRELACVQRQLSLARAEADAGKRVLTTIAEKEALLRKTSQANADLQQIVMHLQAELRNSELQPSTSNASEERLHEAEIPSLADRDAYQTLQQTIEKLSAERDMWYHECARAKEESLRLQQDAERLRGLLDEQQRVHTTTQTLLQDRHLLMRRIIAALAEKYLMEKLPNQHYTQEIDSSPFQARGGTSVQEAHKHERLRRARSF</sequence>
<evidence type="ECO:0000256" key="2">
    <source>
        <dbReference type="SAM" id="MobiDB-lite"/>
    </source>
</evidence>
<keyword evidence="4" id="KW-1185">Reference proteome</keyword>
<keyword evidence="1" id="KW-0175">Coiled coil</keyword>
<feature type="compositionally biased region" description="Polar residues" evidence="2">
    <location>
        <begin position="280"/>
        <end position="292"/>
    </location>
</feature>
<feature type="region of interest" description="Disordered" evidence="2">
    <location>
        <begin position="280"/>
        <end position="306"/>
    </location>
</feature>
<feature type="compositionally biased region" description="Polar residues" evidence="2">
    <location>
        <begin position="162"/>
        <end position="171"/>
    </location>
</feature>
<evidence type="ECO:0000313" key="4">
    <source>
        <dbReference type="Proteomes" id="UP000007014"/>
    </source>
</evidence>
<dbReference type="GeneID" id="16992270"/>
<dbReference type="Proteomes" id="UP000007014">
    <property type="component" value="Chromosome 2"/>
</dbReference>
<reference evidence="3 4" key="1">
    <citation type="journal article" date="2004" name="Nature">
        <title>Genome sequence of the ultrasmall unicellular red alga Cyanidioschyzon merolae 10D.</title>
        <authorList>
            <person name="Matsuzaki M."/>
            <person name="Misumi O."/>
            <person name="Shin-i T."/>
            <person name="Maruyama S."/>
            <person name="Takahara M."/>
            <person name="Miyagishima S."/>
            <person name="Mori T."/>
            <person name="Nishida K."/>
            <person name="Yagisawa F."/>
            <person name="Nishida K."/>
            <person name="Yoshida Y."/>
            <person name="Nishimura Y."/>
            <person name="Nakao S."/>
            <person name="Kobayashi T."/>
            <person name="Momoyama Y."/>
            <person name="Higashiyama T."/>
            <person name="Minoda A."/>
            <person name="Sano M."/>
            <person name="Nomoto H."/>
            <person name="Oishi K."/>
            <person name="Hayashi H."/>
            <person name="Ohta F."/>
            <person name="Nishizaka S."/>
            <person name="Haga S."/>
            <person name="Miura S."/>
            <person name="Morishita T."/>
            <person name="Kabeya Y."/>
            <person name="Terasawa K."/>
            <person name="Suzuki Y."/>
            <person name="Ishii Y."/>
            <person name="Asakawa S."/>
            <person name="Takano H."/>
            <person name="Ohta N."/>
            <person name="Kuroiwa H."/>
            <person name="Tanaka K."/>
            <person name="Shimizu N."/>
            <person name="Sugano S."/>
            <person name="Sato N."/>
            <person name="Nozaki H."/>
            <person name="Ogasawara N."/>
            <person name="Kohara Y."/>
            <person name="Kuroiwa T."/>
        </authorList>
    </citation>
    <scope>NUCLEOTIDE SEQUENCE [LARGE SCALE GENOMIC DNA]</scope>
    <source>
        <strain evidence="3 4">10D</strain>
    </source>
</reference>
<dbReference type="RefSeq" id="XP_005535164.1">
    <property type="nucleotide sequence ID" value="XM_005535107.1"/>
</dbReference>
<name>M1VEG2_CYAM1</name>
<feature type="region of interest" description="Disordered" evidence="2">
    <location>
        <begin position="162"/>
        <end position="183"/>
    </location>
</feature>
<accession>M1VEG2</accession>
<protein>
    <submittedName>
        <fullName evidence="3">Uncharacterized protein</fullName>
    </submittedName>
</protein>
<evidence type="ECO:0000256" key="1">
    <source>
        <dbReference type="SAM" id="Coils"/>
    </source>
</evidence>
<dbReference type="OrthoDB" id="10623774at2759"/>
<dbReference type="AlphaFoldDB" id="M1VEG2"/>
<organism evidence="3 4">
    <name type="scientific">Cyanidioschyzon merolae (strain NIES-3377 / 10D)</name>
    <name type="common">Unicellular red alga</name>
    <dbReference type="NCBI Taxonomy" id="280699"/>
    <lineage>
        <taxon>Eukaryota</taxon>
        <taxon>Rhodophyta</taxon>
        <taxon>Bangiophyceae</taxon>
        <taxon>Cyanidiales</taxon>
        <taxon>Cyanidiaceae</taxon>
        <taxon>Cyanidioschyzon</taxon>
    </lineage>
</organism>
<dbReference type="HOGENOM" id="CLU_910171_0_0_1"/>
<dbReference type="EMBL" id="AP006484">
    <property type="protein sequence ID" value="BAM78878.1"/>
    <property type="molecule type" value="Genomic_DNA"/>
</dbReference>
<feature type="compositionally biased region" description="Basic and acidic residues" evidence="2">
    <location>
        <begin position="172"/>
        <end position="183"/>
    </location>
</feature>
<reference evidence="3 4" key="2">
    <citation type="journal article" date="2007" name="BMC Biol.">
        <title>A 100%-complete sequence reveals unusually simple genomic features in the hot-spring red alga Cyanidioschyzon merolae.</title>
        <authorList>
            <person name="Nozaki H."/>
            <person name="Takano H."/>
            <person name="Misumi O."/>
            <person name="Terasawa K."/>
            <person name="Matsuzaki M."/>
            <person name="Maruyama S."/>
            <person name="Nishida K."/>
            <person name="Yagisawa F."/>
            <person name="Yoshida Y."/>
            <person name="Fujiwara T."/>
            <person name="Takio S."/>
            <person name="Tamura K."/>
            <person name="Chung S.J."/>
            <person name="Nakamura S."/>
            <person name="Kuroiwa H."/>
            <person name="Tanaka K."/>
            <person name="Sato N."/>
            <person name="Kuroiwa T."/>
        </authorList>
    </citation>
    <scope>NUCLEOTIDE SEQUENCE [LARGE SCALE GENOMIC DNA]</scope>
    <source>
        <strain evidence="3 4">10D</strain>
    </source>
</reference>
<evidence type="ECO:0000313" key="3">
    <source>
        <dbReference type="EMBL" id="BAM78878.1"/>
    </source>
</evidence>
<gene>
    <name evidence="3" type="ORF">CYME_CMB061C</name>
</gene>
<feature type="compositionally biased region" description="Basic residues" evidence="2">
    <location>
        <begin position="297"/>
        <end position="306"/>
    </location>
</feature>
<feature type="coiled-coil region" evidence="1">
    <location>
        <begin position="197"/>
        <end position="231"/>
    </location>
</feature>